<dbReference type="AlphaFoldDB" id="A0A2K1XRN8"/>
<dbReference type="EMBL" id="CM009303">
    <property type="protein sequence ID" value="PNT03440.1"/>
    <property type="molecule type" value="Genomic_DNA"/>
</dbReference>
<gene>
    <name evidence="2" type="ORF">POPTR_014G071000</name>
</gene>
<dbReference type="Proteomes" id="UP000006729">
    <property type="component" value="Chromosome 14"/>
</dbReference>
<keyword evidence="3" id="KW-1185">Reference proteome</keyword>
<proteinExistence type="predicted"/>
<reference evidence="2 3" key="1">
    <citation type="journal article" date="2006" name="Science">
        <title>The genome of black cottonwood, Populus trichocarpa (Torr. &amp; Gray).</title>
        <authorList>
            <person name="Tuskan G.A."/>
            <person name="Difazio S."/>
            <person name="Jansson S."/>
            <person name="Bohlmann J."/>
            <person name="Grigoriev I."/>
            <person name="Hellsten U."/>
            <person name="Putnam N."/>
            <person name="Ralph S."/>
            <person name="Rombauts S."/>
            <person name="Salamov A."/>
            <person name="Schein J."/>
            <person name="Sterck L."/>
            <person name="Aerts A."/>
            <person name="Bhalerao R.R."/>
            <person name="Bhalerao R.P."/>
            <person name="Blaudez D."/>
            <person name="Boerjan W."/>
            <person name="Brun A."/>
            <person name="Brunner A."/>
            <person name="Busov V."/>
            <person name="Campbell M."/>
            <person name="Carlson J."/>
            <person name="Chalot M."/>
            <person name="Chapman J."/>
            <person name="Chen G.L."/>
            <person name="Cooper D."/>
            <person name="Coutinho P.M."/>
            <person name="Couturier J."/>
            <person name="Covert S."/>
            <person name="Cronk Q."/>
            <person name="Cunningham R."/>
            <person name="Davis J."/>
            <person name="Degroeve S."/>
            <person name="Dejardin A."/>
            <person name="Depamphilis C."/>
            <person name="Detter J."/>
            <person name="Dirks B."/>
            <person name="Dubchak I."/>
            <person name="Duplessis S."/>
            <person name="Ehlting J."/>
            <person name="Ellis B."/>
            <person name="Gendler K."/>
            <person name="Goodstein D."/>
            <person name="Gribskov M."/>
            <person name="Grimwood J."/>
            <person name="Groover A."/>
            <person name="Gunter L."/>
            <person name="Hamberger B."/>
            <person name="Heinze B."/>
            <person name="Helariutta Y."/>
            <person name="Henrissat B."/>
            <person name="Holligan D."/>
            <person name="Holt R."/>
            <person name="Huang W."/>
            <person name="Islam-Faridi N."/>
            <person name="Jones S."/>
            <person name="Jones-Rhoades M."/>
            <person name="Jorgensen R."/>
            <person name="Joshi C."/>
            <person name="Kangasjarvi J."/>
            <person name="Karlsson J."/>
            <person name="Kelleher C."/>
            <person name="Kirkpatrick R."/>
            <person name="Kirst M."/>
            <person name="Kohler A."/>
            <person name="Kalluri U."/>
            <person name="Larimer F."/>
            <person name="Leebens-Mack J."/>
            <person name="Leple J.C."/>
            <person name="Locascio P."/>
            <person name="Lou Y."/>
            <person name="Lucas S."/>
            <person name="Martin F."/>
            <person name="Montanini B."/>
            <person name="Napoli C."/>
            <person name="Nelson D.R."/>
            <person name="Nelson C."/>
            <person name="Nieminen K."/>
            <person name="Nilsson O."/>
            <person name="Pereda V."/>
            <person name="Peter G."/>
            <person name="Philippe R."/>
            <person name="Pilate G."/>
            <person name="Poliakov A."/>
            <person name="Razumovskaya J."/>
            <person name="Richardson P."/>
            <person name="Rinaldi C."/>
            <person name="Ritland K."/>
            <person name="Rouze P."/>
            <person name="Ryaboy D."/>
            <person name="Schmutz J."/>
            <person name="Schrader J."/>
            <person name="Segerman B."/>
            <person name="Shin H."/>
            <person name="Siddiqui A."/>
            <person name="Sterky F."/>
            <person name="Terry A."/>
            <person name="Tsai C.J."/>
            <person name="Uberbacher E."/>
            <person name="Unneberg P."/>
            <person name="Vahala J."/>
            <person name="Wall K."/>
            <person name="Wessler S."/>
            <person name="Yang G."/>
            <person name="Yin T."/>
            <person name="Douglas C."/>
            <person name="Marra M."/>
            <person name="Sandberg G."/>
            <person name="Van de Peer Y."/>
            <person name="Rokhsar D."/>
        </authorList>
    </citation>
    <scope>NUCLEOTIDE SEQUENCE [LARGE SCALE GENOMIC DNA]</scope>
    <source>
        <strain evidence="3">cv. Nisqually</strain>
    </source>
</reference>
<feature type="compositionally biased region" description="Low complexity" evidence="1">
    <location>
        <begin position="91"/>
        <end position="106"/>
    </location>
</feature>
<sequence>MVGSTTFNFLLNEEVIGSLPVQYRKNLSIFPNIYSHAHSLFHQTQSLTHLSSMSKKKNRPSLSSLLNKKNCPSPVGDPADPSSVNKNGKHLSSLSISNLRNSSRIR</sequence>
<organism evidence="2 3">
    <name type="scientific">Populus trichocarpa</name>
    <name type="common">Western balsam poplar</name>
    <name type="synonym">Populus balsamifera subsp. trichocarpa</name>
    <dbReference type="NCBI Taxonomy" id="3694"/>
    <lineage>
        <taxon>Eukaryota</taxon>
        <taxon>Viridiplantae</taxon>
        <taxon>Streptophyta</taxon>
        <taxon>Embryophyta</taxon>
        <taxon>Tracheophyta</taxon>
        <taxon>Spermatophyta</taxon>
        <taxon>Magnoliopsida</taxon>
        <taxon>eudicotyledons</taxon>
        <taxon>Gunneridae</taxon>
        <taxon>Pentapetalae</taxon>
        <taxon>rosids</taxon>
        <taxon>fabids</taxon>
        <taxon>Malpighiales</taxon>
        <taxon>Salicaceae</taxon>
        <taxon>Saliceae</taxon>
        <taxon>Populus</taxon>
    </lineage>
</organism>
<dbReference type="InParanoid" id="A0A2K1XRN8"/>
<evidence type="ECO:0000313" key="2">
    <source>
        <dbReference type="EMBL" id="PNT03440.1"/>
    </source>
</evidence>
<accession>A0A2K1XRN8</accession>
<evidence type="ECO:0000313" key="3">
    <source>
        <dbReference type="Proteomes" id="UP000006729"/>
    </source>
</evidence>
<name>A0A2K1XRN8_POPTR</name>
<evidence type="ECO:0000256" key="1">
    <source>
        <dbReference type="SAM" id="MobiDB-lite"/>
    </source>
</evidence>
<feature type="region of interest" description="Disordered" evidence="1">
    <location>
        <begin position="46"/>
        <end position="106"/>
    </location>
</feature>
<protein>
    <submittedName>
        <fullName evidence="2">Uncharacterized protein</fullName>
    </submittedName>
</protein>